<keyword evidence="2" id="KW-0472">Membrane</keyword>
<reference evidence="3" key="1">
    <citation type="journal article" date="2021" name="PeerJ">
        <title>Extensive microbial diversity within the chicken gut microbiome revealed by metagenomics and culture.</title>
        <authorList>
            <person name="Gilroy R."/>
            <person name="Ravi A."/>
            <person name="Getino M."/>
            <person name="Pursley I."/>
            <person name="Horton D.L."/>
            <person name="Alikhan N.F."/>
            <person name="Baker D."/>
            <person name="Gharbi K."/>
            <person name="Hall N."/>
            <person name="Watson M."/>
            <person name="Adriaenssens E.M."/>
            <person name="Foster-Nyarko E."/>
            <person name="Jarju S."/>
            <person name="Secka A."/>
            <person name="Antonio M."/>
            <person name="Oren A."/>
            <person name="Chaudhuri R.R."/>
            <person name="La Ragione R."/>
            <person name="Hildebrand F."/>
            <person name="Pallen M.J."/>
        </authorList>
    </citation>
    <scope>NUCLEOTIDE SEQUENCE</scope>
    <source>
        <strain evidence="3">ChiGjej6B6-11269</strain>
    </source>
</reference>
<evidence type="ECO:0000313" key="3">
    <source>
        <dbReference type="EMBL" id="HJF64597.1"/>
    </source>
</evidence>
<accession>A0A9D2UV56</accession>
<evidence type="ECO:0000256" key="1">
    <source>
        <dbReference type="SAM" id="MobiDB-lite"/>
    </source>
</evidence>
<dbReference type="AlphaFoldDB" id="A0A9D2UV56"/>
<proteinExistence type="predicted"/>
<reference evidence="3" key="2">
    <citation type="submission" date="2021-09" db="EMBL/GenBank/DDBJ databases">
        <authorList>
            <person name="Gilroy R."/>
        </authorList>
    </citation>
    <scope>NUCLEOTIDE SEQUENCE</scope>
    <source>
        <strain evidence="3">ChiGjej6B6-11269</strain>
    </source>
</reference>
<keyword evidence="2" id="KW-1133">Transmembrane helix</keyword>
<organism evidence="3 4">
    <name type="scientific">Slackia equolifaciens</name>
    <dbReference type="NCBI Taxonomy" id="498718"/>
    <lineage>
        <taxon>Bacteria</taxon>
        <taxon>Bacillati</taxon>
        <taxon>Actinomycetota</taxon>
        <taxon>Coriobacteriia</taxon>
        <taxon>Eggerthellales</taxon>
        <taxon>Eggerthellaceae</taxon>
        <taxon>Slackia</taxon>
    </lineage>
</organism>
<evidence type="ECO:0000256" key="2">
    <source>
        <dbReference type="SAM" id="Phobius"/>
    </source>
</evidence>
<keyword evidence="2" id="KW-0812">Transmembrane</keyword>
<dbReference type="InterPro" id="IPR019546">
    <property type="entry name" value="TAT_signal_bac_arc"/>
</dbReference>
<dbReference type="NCBIfam" id="TIGR01409">
    <property type="entry name" value="TAT_signal_seq"/>
    <property type="match status" value="1"/>
</dbReference>
<sequence length="349" mass="38386">MANLENDYRKLSQSIQMNDVLKSRIAQAARTQTESDAIEQTSQVDAHSQSDASQHATSPSSARPTLITRRRFVKVGAAAAVAAVTALGVGFSPRIFQAINGSDDSQEGGGVAHAFGLLAYADEPDAAPNQVKDLVMDCFTTAHDQRGGWMADESEDQTAARGWTFDLTCIGDNIQSATYALGEGTYSQADLDAGEFACFYEEEQIIENGERLGAESVRKGTIEIAYGEDASLGSHEESDPSFHRAINVGTHISDETLHYGKEYSRLFNELYYSDHDKLDRLLTEYTVRETYEVALKLSETPLVITARFTDGTTQTKRYRIAPKDDYIEKMVAQGVYFDDTGMYTISEIA</sequence>
<gene>
    <name evidence="3" type="ORF">K8U77_00560</name>
</gene>
<evidence type="ECO:0000313" key="4">
    <source>
        <dbReference type="Proteomes" id="UP000786989"/>
    </source>
</evidence>
<comment type="caution">
    <text evidence="3">The sequence shown here is derived from an EMBL/GenBank/DDBJ whole genome shotgun (WGS) entry which is preliminary data.</text>
</comment>
<feature type="region of interest" description="Disordered" evidence="1">
    <location>
        <begin position="31"/>
        <end position="64"/>
    </location>
</feature>
<dbReference type="EMBL" id="DYWI01000009">
    <property type="protein sequence ID" value="HJF64597.1"/>
    <property type="molecule type" value="Genomic_DNA"/>
</dbReference>
<feature type="compositionally biased region" description="Polar residues" evidence="1">
    <location>
        <begin position="31"/>
        <end position="63"/>
    </location>
</feature>
<dbReference type="Proteomes" id="UP000786989">
    <property type="component" value="Unassembled WGS sequence"/>
</dbReference>
<feature type="transmembrane region" description="Helical" evidence="2">
    <location>
        <begin position="72"/>
        <end position="91"/>
    </location>
</feature>
<name>A0A9D2UV56_9ACTN</name>
<protein>
    <submittedName>
        <fullName evidence="3">Twin-arginine translocation signal domain-containing protein</fullName>
    </submittedName>
</protein>